<feature type="region of interest" description="Disordered" evidence="1">
    <location>
        <begin position="1952"/>
        <end position="1984"/>
    </location>
</feature>
<feature type="region of interest" description="Disordered" evidence="1">
    <location>
        <begin position="332"/>
        <end position="372"/>
    </location>
</feature>
<dbReference type="PANTHER" id="PTHR23216">
    <property type="entry name" value="NUCLEOLAR AND COILED-BODY PHOSPHOPROTEIN 1"/>
    <property type="match status" value="1"/>
</dbReference>
<feature type="region of interest" description="Disordered" evidence="1">
    <location>
        <begin position="272"/>
        <end position="312"/>
    </location>
</feature>
<feature type="region of interest" description="Disordered" evidence="1">
    <location>
        <begin position="1172"/>
        <end position="1212"/>
    </location>
</feature>
<feature type="region of interest" description="Disordered" evidence="1">
    <location>
        <begin position="393"/>
        <end position="432"/>
    </location>
</feature>
<dbReference type="EMBL" id="CAXLJL010000156">
    <property type="protein sequence ID" value="CAL5133332.1"/>
    <property type="molecule type" value="Genomic_DNA"/>
</dbReference>
<feature type="region of interest" description="Disordered" evidence="1">
    <location>
        <begin position="2252"/>
        <end position="2292"/>
    </location>
</feature>
<proteinExistence type="predicted"/>
<feature type="region of interest" description="Disordered" evidence="1">
    <location>
        <begin position="1772"/>
        <end position="1812"/>
    </location>
</feature>
<feature type="region of interest" description="Disordered" evidence="1">
    <location>
        <begin position="2192"/>
        <end position="2232"/>
    </location>
</feature>
<evidence type="ECO:0000313" key="4">
    <source>
        <dbReference type="Proteomes" id="UP001497525"/>
    </source>
</evidence>
<feature type="domain" description="Srp40 C-terminal" evidence="2">
    <location>
        <begin position="2504"/>
        <end position="2576"/>
    </location>
</feature>
<feature type="compositionally biased region" description="Polar residues" evidence="1">
    <location>
        <begin position="123"/>
        <end position="134"/>
    </location>
</feature>
<feature type="region of interest" description="Disordered" evidence="1">
    <location>
        <begin position="1473"/>
        <end position="1511"/>
    </location>
</feature>
<dbReference type="InterPro" id="IPR039191">
    <property type="entry name" value="Nopp140-like"/>
</dbReference>
<feature type="region of interest" description="Disordered" evidence="1">
    <location>
        <begin position="1292"/>
        <end position="1332"/>
    </location>
</feature>
<evidence type="ECO:0000259" key="2">
    <source>
        <dbReference type="Pfam" id="PF05022"/>
    </source>
</evidence>
<feature type="region of interest" description="Disordered" evidence="1">
    <location>
        <begin position="1533"/>
        <end position="1572"/>
    </location>
</feature>
<organism evidence="3 4">
    <name type="scientific">Calicophoron daubneyi</name>
    <name type="common">Rumen fluke</name>
    <name type="synonym">Paramphistomum daubneyi</name>
    <dbReference type="NCBI Taxonomy" id="300641"/>
    <lineage>
        <taxon>Eukaryota</taxon>
        <taxon>Metazoa</taxon>
        <taxon>Spiralia</taxon>
        <taxon>Lophotrochozoa</taxon>
        <taxon>Platyhelminthes</taxon>
        <taxon>Trematoda</taxon>
        <taxon>Digenea</taxon>
        <taxon>Plagiorchiida</taxon>
        <taxon>Pronocephalata</taxon>
        <taxon>Paramphistomoidea</taxon>
        <taxon>Paramphistomidae</taxon>
        <taxon>Calicophoron</taxon>
    </lineage>
</organism>
<feature type="compositionally biased region" description="Low complexity" evidence="1">
    <location>
        <begin position="161"/>
        <end position="175"/>
    </location>
</feature>
<feature type="region of interest" description="Disordered" evidence="1">
    <location>
        <begin position="512"/>
        <end position="552"/>
    </location>
</feature>
<feature type="region of interest" description="Disordered" evidence="1">
    <location>
        <begin position="1652"/>
        <end position="1692"/>
    </location>
</feature>
<feature type="region of interest" description="Disordered" evidence="1">
    <location>
        <begin position="2073"/>
        <end position="2112"/>
    </location>
</feature>
<feature type="region of interest" description="Disordered" evidence="1">
    <location>
        <begin position="1"/>
        <end position="192"/>
    </location>
</feature>
<feature type="region of interest" description="Disordered" evidence="1">
    <location>
        <begin position="2133"/>
        <end position="2172"/>
    </location>
</feature>
<feature type="region of interest" description="Disordered" evidence="1">
    <location>
        <begin position="1112"/>
        <end position="1152"/>
    </location>
</feature>
<feature type="compositionally biased region" description="Polar residues" evidence="1">
    <location>
        <begin position="9"/>
        <end position="21"/>
    </location>
</feature>
<dbReference type="InterPro" id="IPR007718">
    <property type="entry name" value="Srp40_C"/>
</dbReference>
<feature type="region of interest" description="Disordered" evidence="1">
    <location>
        <begin position="633"/>
        <end position="672"/>
    </location>
</feature>
<dbReference type="GO" id="GO:0005730">
    <property type="term" value="C:nucleolus"/>
    <property type="evidence" value="ECO:0007669"/>
    <property type="project" value="InterPro"/>
</dbReference>
<feature type="region of interest" description="Disordered" evidence="1">
    <location>
        <begin position="1832"/>
        <end position="1872"/>
    </location>
</feature>
<feature type="region of interest" description="Disordered" evidence="1">
    <location>
        <begin position="452"/>
        <end position="492"/>
    </location>
</feature>
<feature type="region of interest" description="Disordered" evidence="1">
    <location>
        <begin position="2312"/>
        <end position="2350"/>
    </location>
</feature>
<dbReference type="Proteomes" id="UP001497525">
    <property type="component" value="Unassembled WGS sequence"/>
</dbReference>
<protein>
    <recommendedName>
        <fullName evidence="2">Srp40 C-terminal domain-containing protein</fullName>
    </recommendedName>
</protein>
<reference evidence="3" key="1">
    <citation type="submission" date="2024-06" db="EMBL/GenBank/DDBJ databases">
        <authorList>
            <person name="Liu X."/>
            <person name="Lenzi L."/>
            <person name="Haldenby T S."/>
            <person name="Uol C."/>
        </authorList>
    </citation>
    <scope>NUCLEOTIDE SEQUENCE</scope>
</reference>
<feature type="region of interest" description="Disordered" evidence="1">
    <location>
        <begin position="753"/>
        <end position="791"/>
    </location>
</feature>
<dbReference type="Pfam" id="PF05022">
    <property type="entry name" value="SRP40_C"/>
    <property type="match status" value="1"/>
</dbReference>
<feature type="region of interest" description="Disordered" evidence="1">
    <location>
        <begin position="2012"/>
        <end position="2052"/>
    </location>
</feature>
<feature type="compositionally biased region" description="Basic and acidic residues" evidence="1">
    <location>
        <begin position="86"/>
        <end position="95"/>
    </location>
</feature>
<feature type="region of interest" description="Disordered" evidence="1">
    <location>
        <begin position="1054"/>
        <end position="1084"/>
    </location>
</feature>
<feature type="region of interest" description="Disordered" evidence="1">
    <location>
        <begin position="1892"/>
        <end position="1932"/>
    </location>
</feature>
<feature type="region of interest" description="Disordered" evidence="1">
    <location>
        <begin position="812"/>
        <end position="852"/>
    </location>
</feature>
<feature type="region of interest" description="Disordered" evidence="1">
    <location>
        <begin position="1352"/>
        <end position="1392"/>
    </location>
</feature>
<accession>A0AAV2T752</accession>
<sequence>MVKTKKHQNPSADGSSLNPTESEPPLKKRRQNGPPSEPPNKQLVGNSDFQNQDTTPDHIAAGHNKRTPKIRQNESAETPTKKKKLSRDLEHDRQTNEINQMQMENPKNNNHPENKPRPLAKVPQQTPTNRNTSLVPKIEAPKARSMSLPAATINNQVRHLAAQAKKSVESSSSESESSEEEMVVKAAASGKKPVVGKALGSVGKNVSAAVVQGKSPGGVLGSQAKKSVESSSSESESSDEEMVVKAAASGKKPVVGKALGSVGKNVSAAVVQGKSPGGVLGSQAKKSVESSSSESESSEEEMVVKAAASGKKPVVGKALGSVGKNVSAAVVQGKSPGGVLGSQAKKSVESSSSESESSEEEMVVKAAASGKKPVVGKALGSVGKNVSAALVQGKSPGGVLGSQAKKSVESSSSESESSEEEMVVKAAASGKKPVVGKALGSVGKNVSAAVVQGKSPGGVLGSQAKKSVESSSSESESSDEEMVVKAAASGKKPVVGKALGSVGKNVSAAVVQGKSPGGVLGSQAKKSVESSSSESESSDEEMVVKAAASGKKPVVGKALGSVGKNVSAAVVQGKSPGGVLGSQAKKSVESSSSESESSEEEMVVKAAASGKKPVVGKALGFVGKNVSAAVVQGKSPGGVLGSQAKKSVESSSSESESSEEEMVVKAAASGKKPVVGKALGSVGKNVSAAVVQGKSPGGVLGSQAKKSVESSSSESESSDEEMVVKAAASGKKPVVGKALGSVGKNVSAAVVQGKSPGGVLGSQAKKSVESSSSESESSEEEMVVKAAASGKKPVVGKALGFVGKNVSAAVVQGKSPRGVLGSQAKKSVESSSSESESSEEEMVVKAAASGKKPVVGKALGSVGKNVSAALVQGKSPGGVLGSQAKNSVESSSSESESSDEEMVVKAAASGKKPVVGKALGSVGKNVSAAVVQGKSPGGVLGSQAKKSVESSSSESESSEEEMVVKAAASGKKPVVGKALGSVGKNVSAAVVQGKSPGGVLGSQAKKSVESSSSESESSEEEMVVKAAASGKKPVVGKALGSVGNNVSAAVVQAKSPGGVLGSQAKKSVESSSSESESSDEEMVVKVAASGKKPVVGKALGSVGKNVSAAVVQGKSPGGVLGSQAKKSVESSSSESESSDEEMVVKAAASGKKPVVGKALGSVGKNVSAAVVQGKSPGGVLGSQAKKSVESSSSESESSDEEMVVKAAASGKKPVVGKALGSVGKNVSAAVVQGKSPGGVLGSQAKKSVESSSSESKSSEEEMVVKAAASGKKPVVGKALGSVGKNVSAAVVQGKSPGGVLGSQAKKSVESSSSESESSDEEMVVKAAASGKKPVVGKALGSVGKNVSAAVVQGKSPGGVLGSQAKNSVESSSSESESSEEEMVVKAAASGKKPVVGKALGSVGKNVSAAVVQGKSPGGVLGSQAKKSVESSSSESESSDEEMVVKAAASGKKPVVGKALGSVGKNVSAAVVQGKSPGGVLGSQAKKSVESSSSESESSEEEMVVKAAASGKKPVVGKALGFVGKNVSAAVVQGKSPGGVLGSQAKKSVESSSSESESSDEEMVVKAAASGKKPVVGKALGSVGKNVSAALVQGKSPGGVLGSQAKKSVESSSSESESSDEEMVVKAAASGKKPVVGKALGSVGKNVSAAVVQGKSPGGVLGSQAKKSVESSSSESESSDEEMVVKAAASGKKPVVGKALGSVGKNVSAALVQGKSPGGVLGSQAKKSVESSSSESESSDEEMVVKAAASGKKPVVGKALGSVGKNVSAAVVQGKSPGGVLGSQAKKSVESSSSESESSEEEMVVKAAASGKKPVVGKALGSVGKNVSAAVVQGKSPGGVLGSQAKKSVESSSSESESSEEEMVVKAAASGKKPVVGKALGSVGKNVSAAVVQGKSPGGVLGSQAKKSVESSSSESESSDEEMVVKAAASGKKPVVGKALGSVGKNVSAAVVQGKSPGGVLGSQAKKSVESSSSESESSDEEMVVKVAASGKKPVVGKALGSVGKNVSAAVVQGKSPGGVLGSQAKKSVESSSSESESSEEEMVVKAAASGKKPVVGKALGSVGKNVSAAVVQGKSPGGVLGSQAKKSVESSSSESESSEEEMVVKAAASGKKPVVGKALGSVGKNVSAALVQGKSPGGVLGSQAKKSVESSSSESESSEEEMVVKAAASGKKPVVGKALGSVGKNVSAAVVQGKSPGGVLGSQAKKSVESSSSESESSEEEMVVKAAASGKKPVVGKALGSVGKNVSAAVVQGKSPGGVLGSQAKKSVESSSSESESSDEEMVVKAAASGKKPVVGKALGSVGKNVSAAVVQGKSPGGVLGSQAKKSVESSSSESESSDEEMVVKAAASGKKPVVGKALGSVGKNVSAAVVQGKSPGGVLGSQAKKSVESSSSESESSEEEMVVKAAASGKKPVVGKSLSDMRFDCFVGNVSEVGDSVLNGGDRVVVGGGVDVVEDESCYGVDKVSLARANASNSVKKSSHVGNCDGDDVFAQKLSAARRYSTPFRRVSGDVSELDPRLANNSYDAALKSRNSWGSRANQDFLFTSGKSFKHEKTKKKRGSYRGGPLTTEPCSFKFSE</sequence>
<comment type="caution">
    <text evidence="3">The sequence shown here is derived from an EMBL/GenBank/DDBJ whole genome shotgun (WGS) entry which is preliminary data.</text>
</comment>
<dbReference type="PANTHER" id="PTHR23216:SF1">
    <property type="entry name" value="NUCLEOLAR AND COILED-BODY PHOSPHOPROTEIN 1"/>
    <property type="match status" value="1"/>
</dbReference>
<feature type="region of interest" description="Disordered" evidence="1">
    <location>
        <begin position="2374"/>
        <end position="2411"/>
    </location>
</feature>
<feature type="region of interest" description="Disordered" evidence="1">
    <location>
        <begin position="1593"/>
        <end position="1632"/>
    </location>
</feature>
<feature type="region of interest" description="Disordered" evidence="1">
    <location>
        <begin position="573"/>
        <end position="611"/>
    </location>
</feature>
<evidence type="ECO:0000313" key="3">
    <source>
        <dbReference type="EMBL" id="CAL5133332.1"/>
    </source>
</evidence>
<feature type="region of interest" description="Disordered" evidence="1">
    <location>
        <begin position="932"/>
        <end position="972"/>
    </location>
</feature>
<name>A0AAV2T752_CALDB</name>
<feature type="region of interest" description="Disordered" evidence="1">
    <location>
        <begin position="1412"/>
        <end position="1452"/>
    </location>
</feature>
<feature type="region of interest" description="Disordered" evidence="1">
    <location>
        <begin position="1232"/>
        <end position="1272"/>
    </location>
</feature>
<evidence type="ECO:0000256" key="1">
    <source>
        <dbReference type="SAM" id="MobiDB-lite"/>
    </source>
</evidence>
<gene>
    <name evidence="3" type="ORF">CDAUBV1_LOCUS6588</name>
</gene>
<feature type="region of interest" description="Disordered" evidence="1">
    <location>
        <begin position="693"/>
        <end position="732"/>
    </location>
</feature>
<feature type="region of interest" description="Disordered" evidence="1">
    <location>
        <begin position="1712"/>
        <end position="1752"/>
    </location>
</feature>
<feature type="compositionally biased region" description="Polar residues" evidence="1">
    <location>
        <begin position="43"/>
        <end position="54"/>
    </location>
</feature>
<feature type="region of interest" description="Disordered" evidence="1">
    <location>
        <begin position="993"/>
        <end position="1037"/>
    </location>
</feature>
<feature type="region of interest" description="Disordered" evidence="1">
    <location>
        <begin position="873"/>
        <end position="912"/>
    </location>
</feature>
<feature type="region of interest" description="Disordered" evidence="1">
    <location>
        <begin position="212"/>
        <end position="252"/>
    </location>
</feature>